<name>A0A6U0TKE8_9CHLO</name>
<accession>A0A6U0TKE8</accession>
<keyword evidence="1" id="KW-0812">Transmembrane</keyword>
<evidence type="ECO:0000313" key="2">
    <source>
        <dbReference type="EMBL" id="CAD8765743.1"/>
    </source>
</evidence>
<proteinExistence type="predicted"/>
<keyword evidence="1" id="KW-0472">Membrane</keyword>
<keyword evidence="1" id="KW-1133">Transmembrane helix</keyword>
<feature type="transmembrane region" description="Helical" evidence="1">
    <location>
        <begin position="53"/>
        <end position="71"/>
    </location>
</feature>
<evidence type="ECO:0000256" key="1">
    <source>
        <dbReference type="SAM" id="Phobius"/>
    </source>
</evidence>
<reference evidence="3" key="1">
    <citation type="submission" date="2021-01" db="EMBL/GenBank/DDBJ databases">
        <authorList>
            <person name="Corre E."/>
            <person name="Pelletier E."/>
            <person name="Niang G."/>
            <person name="Scheremetjew M."/>
            <person name="Finn R."/>
            <person name="Kale V."/>
            <person name="Holt S."/>
            <person name="Cochrane G."/>
            <person name="Meng A."/>
            <person name="Brown T."/>
            <person name="Cohen L."/>
        </authorList>
    </citation>
    <scope>NUCLEOTIDE SEQUENCE</scope>
    <source>
        <strain evidence="3">SAG 63-3</strain>
    </source>
</reference>
<protein>
    <submittedName>
        <fullName evidence="3">Uncharacterized protein</fullName>
    </submittedName>
</protein>
<dbReference type="EMBL" id="HBFM01003701">
    <property type="protein sequence ID" value="CAD8765744.1"/>
    <property type="molecule type" value="Transcribed_RNA"/>
</dbReference>
<dbReference type="AlphaFoldDB" id="A0A6U0TKE8"/>
<organism evidence="3">
    <name type="scientific">Polytomella parva</name>
    <dbReference type="NCBI Taxonomy" id="51329"/>
    <lineage>
        <taxon>Eukaryota</taxon>
        <taxon>Viridiplantae</taxon>
        <taxon>Chlorophyta</taxon>
        <taxon>core chlorophytes</taxon>
        <taxon>Chlorophyceae</taxon>
        <taxon>CS clade</taxon>
        <taxon>Chlamydomonadales</taxon>
        <taxon>Chlamydomonadaceae</taxon>
        <taxon>Polytomella</taxon>
    </lineage>
</organism>
<gene>
    <name evidence="2" type="ORF">PPAR00522_LOCUS2131</name>
    <name evidence="3" type="ORF">PPAR00522_LOCUS2132</name>
</gene>
<evidence type="ECO:0000313" key="3">
    <source>
        <dbReference type="EMBL" id="CAD8765744.1"/>
    </source>
</evidence>
<feature type="transmembrane region" description="Helical" evidence="1">
    <location>
        <begin position="83"/>
        <end position="100"/>
    </location>
</feature>
<feature type="transmembrane region" description="Helical" evidence="1">
    <location>
        <begin position="20"/>
        <end position="41"/>
    </location>
</feature>
<sequence>MNESLALQVLMPLPEKYFGFIFITMLFFLMTLNNNCFLIYFNYNDNKAFSPGLFLYAVVLFNNQLISYDTSSHILDHLEENELLLFQLVANIYVSIDAIVDKLV</sequence>
<dbReference type="EMBL" id="HBFM01003700">
    <property type="protein sequence ID" value="CAD8765743.1"/>
    <property type="molecule type" value="Transcribed_RNA"/>
</dbReference>